<dbReference type="InterPro" id="IPR035959">
    <property type="entry name" value="RutC-like_sf"/>
</dbReference>
<dbReference type="RefSeq" id="WP_317995669.1">
    <property type="nucleotide sequence ID" value="NZ_AP025523.1"/>
</dbReference>
<evidence type="ECO:0000313" key="3">
    <source>
        <dbReference type="Proteomes" id="UP001317532"/>
    </source>
</evidence>
<dbReference type="InterPro" id="IPR006175">
    <property type="entry name" value="YjgF/YER057c/UK114"/>
</dbReference>
<sequence>MTLLQPPGWPRPKGYAAGVRAEGTLIFVSGQIGWNETGRFAGGNIAAQVRQALRNVVAVVAEAGGSADNIARLTWYIVDKAEYLDAQHAIGEAYRDVMGRHFPAMSVVEVAGLIEDAARVEIEATAVLPKSSR</sequence>
<dbReference type="PANTHER" id="PTHR11803">
    <property type="entry name" value="2-IMINOBUTANOATE/2-IMINOPROPANOATE DEAMINASE RIDA"/>
    <property type="match status" value="1"/>
</dbReference>
<dbReference type="Pfam" id="PF01042">
    <property type="entry name" value="Ribonuc_L-PSP"/>
    <property type="match status" value="1"/>
</dbReference>
<evidence type="ECO:0000313" key="2">
    <source>
        <dbReference type="EMBL" id="BDE08119.1"/>
    </source>
</evidence>
<gene>
    <name evidence="2" type="ORF">WPS_33950</name>
</gene>
<dbReference type="KEGG" id="vab:WPS_33950"/>
<reference evidence="2 3" key="1">
    <citation type="journal article" date="2022" name="ISME Commun">
        <title>Vulcanimicrobium alpinus gen. nov. sp. nov., the first cultivated representative of the candidate phylum 'Eremiobacterota', is a metabolically versatile aerobic anoxygenic phototroph.</title>
        <authorList>
            <person name="Yabe S."/>
            <person name="Muto K."/>
            <person name="Abe K."/>
            <person name="Yokota A."/>
            <person name="Staudigel H."/>
            <person name="Tebo B.M."/>
        </authorList>
    </citation>
    <scope>NUCLEOTIDE SEQUENCE [LARGE SCALE GENOMIC DNA]</scope>
    <source>
        <strain evidence="2 3">WC8-2</strain>
    </source>
</reference>
<dbReference type="GO" id="GO:0005829">
    <property type="term" value="C:cytosol"/>
    <property type="evidence" value="ECO:0007669"/>
    <property type="project" value="TreeGrafter"/>
</dbReference>
<dbReference type="PANTHER" id="PTHR11803:SF58">
    <property type="entry name" value="PROTEIN HMF1-RELATED"/>
    <property type="match status" value="1"/>
</dbReference>
<dbReference type="CDD" id="cd00448">
    <property type="entry name" value="YjgF_YER057c_UK114_family"/>
    <property type="match status" value="1"/>
</dbReference>
<proteinExistence type="inferred from homology"/>
<organism evidence="2 3">
    <name type="scientific">Vulcanimicrobium alpinum</name>
    <dbReference type="NCBI Taxonomy" id="3016050"/>
    <lineage>
        <taxon>Bacteria</taxon>
        <taxon>Bacillati</taxon>
        <taxon>Vulcanimicrobiota</taxon>
        <taxon>Vulcanimicrobiia</taxon>
        <taxon>Vulcanimicrobiales</taxon>
        <taxon>Vulcanimicrobiaceae</taxon>
        <taxon>Vulcanimicrobium</taxon>
    </lineage>
</organism>
<accession>A0AAN1XZB1</accession>
<comment type="similarity">
    <text evidence="1">Belongs to the RutC family.</text>
</comment>
<evidence type="ECO:0000256" key="1">
    <source>
        <dbReference type="ARBA" id="ARBA00010552"/>
    </source>
</evidence>
<dbReference type="EMBL" id="AP025523">
    <property type="protein sequence ID" value="BDE08119.1"/>
    <property type="molecule type" value="Genomic_DNA"/>
</dbReference>
<dbReference type="Gene3D" id="3.30.1330.40">
    <property type="entry name" value="RutC-like"/>
    <property type="match status" value="1"/>
</dbReference>
<protein>
    <submittedName>
        <fullName evidence="2">Enamine deaminase RidA</fullName>
    </submittedName>
</protein>
<keyword evidence="3" id="KW-1185">Reference proteome</keyword>
<dbReference type="AlphaFoldDB" id="A0AAN1XZB1"/>
<dbReference type="Proteomes" id="UP001317532">
    <property type="component" value="Chromosome"/>
</dbReference>
<name>A0AAN1XZB1_UNVUL</name>
<dbReference type="GO" id="GO:0019239">
    <property type="term" value="F:deaminase activity"/>
    <property type="evidence" value="ECO:0007669"/>
    <property type="project" value="TreeGrafter"/>
</dbReference>
<dbReference type="SUPFAM" id="SSF55298">
    <property type="entry name" value="YjgF-like"/>
    <property type="match status" value="1"/>
</dbReference>